<organism evidence="1 2">
    <name type="scientific">Coemansia furcata</name>
    <dbReference type="NCBI Taxonomy" id="417177"/>
    <lineage>
        <taxon>Eukaryota</taxon>
        <taxon>Fungi</taxon>
        <taxon>Fungi incertae sedis</taxon>
        <taxon>Zoopagomycota</taxon>
        <taxon>Kickxellomycotina</taxon>
        <taxon>Kickxellomycetes</taxon>
        <taxon>Kickxellales</taxon>
        <taxon>Kickxellaceae</taxon>
        <taxon>Coemansia</taxon>
    </lineage>
</organism>
<keyword evidence="1" id="KW-0067">ATP-binding</keyword>
<protein>
    <submittedName>
        <fullName evidence="1">DExD/H-box ATP-dependent RNA helicase dhh1</fullName>
        <ecNumber evidence="1">3.6.4.13</ecNumber>
    </submittedName>
</protein>
<comment type="caution">
    <text evidence="1">The sequence shown here is derived from an EMBL/GenBank/DDBJ whole genome shotgun (WGS) entry which is preliminary data.</text>
</comment>
<name>A0ACC1LFK4_9FUNG</name>
<keyword evidence="1" id="KW-0378">Hydrolase</keyword>
<keyword evidence="1" id="KW-0347">Helicase</keyword>
<keyword evidence="1" id="KW-0547">Nucleotide-binding</keyword>
<dbReference type="EMBL" id="JANBUP010001199">
    <property type="protein sequence ID" value="KAJ2807458.1"/>
    <property type="molecule type" value="Genomic_DNA"/>
</dbReference>
<dbReference type="EC" id="3.6.4.13" evidence="1"/>
<evidence type="ECO:0000313" key="2">
    <source>
        <dbReference type="Proteomes" id="UP001140096"/>
    </source>
</evidence>
<sequence>MSNAHLSNTSEDWKRALNLPTKDMRPQTEDVTATKGNEFEDYYLKRELLMGIFEAGFERPSPIQEESIPIAVAGRDILARAKNGTGKTAAFVIPALEKVNTAVTNIQCLILVPTRELALQTSQVCKTLGKHMGINVMVTTGGTTLKDDIIRLSETVHILVGTPGRVLDLAGKGVANFEHAETFIMDEADKLLSPEFTPVIEQLLAFFPPSRQILLYSATFPLVVKSFKEKHMNKPYEINLMEELTLRGVTQYYAFVEERQKVHCLNTLFSKLQINQSIIFCNSTNRVELLAKKITELGYSCFYSHARMIQSHRNRVFHDFRNGACRNLVCSDLLTRGIDIQAVNVVINFDFPKNAETYLHRIGRSGRFGHLGLAINLITYEDRFNLYKIEQELGTEIQPIPPVIDKRLYVAPSAMDEPPQQRQQVATNAHGPAPPPGLQQGQAPVQTQQQDQRPRQPGGQ</sequence>
<accession>A0ACC1LFK4</accession>
<gene>
    <name evidence="1" type="primary">DHH1</name>
    <name evidence="1" type="ORF">H4S07_003587</name>
</gene>
<proteinExistence type="predicted"/>
<evidence type="ECO:0000313" key="1">
    <source>
        <dbReference type="EMBL" id="KAJ2807458.1"/>
    </source>
</evidence>
<reference evidence="1" key="1">
    <citation type="submission" date="2022-07" db="EMBL/GenBank/DDBJ databases">
        <title>Phylogenomic reconstructions and comparative analyses of Kickxellomycotina fungi.</title>
        <authorList>
            <person name="Reynolds N.K."/>
            <person name="Stajich J.E."/>
            <person name="Barry K."/>
            <person name="Grigoriev I.V."/>
            <person name="Crous P."/>
            <person name="Smith M.E."/>
        </authorList>
    </citation>
    <scope>NUCLEOTIDE SEQUENCE</scope>
    <source>
        <strain evidence="1">CBS 102833</strain>
    </source>
</reference>
<keyword evidence="2" id="KW-1185">Reference proteome</keyword>
<dbReference type="Proteomes" id="UP001140096">
    <property type="component" value="Unassembled WGS sequence"/>
</dbReference>